<sequence length="81" mass="9754">MIHEDTNRRCSQKHVDSAIHCPNPTYKNEKKDDMCFLNSVQKIRTPPLKFFEKKLYLWILKLNREYIKSSKLMQLRSKGLK</sequence>
<accession>A0A3M7T8C0</accession>
<dbReference type="EMBL" id="REGN01000155">
    <property type="protein sequence ID" value="RNA44098.1"/>
    <property type="molecule type" value="Genomic_DNA"/>
</dbReference>
<protein>
    <submittedName>
        <fullName evidence="1">Uncharacterized protein</fullName>
    </submittedName>
</protein>
<comment type="caution">
    <text evidence="1">The sequence shown here is derived from an EMBL/GenBank/DDBJ whole genome shotgun (WGS) entry which is preliminary data.</text>
</comment>
<dbReference type="AlphaFoldDB" id="A0A3M7T8C0"/>
<gene>
    <name evidence="1" type="ORF">BpHYR1_013559</name>
</gene>
<proteinExistence type="predicted"/>
<reference evidence="1 2" key="1">
    <citation type="journal article" date="2018" name="Sci. Rep.">
        <title>Genomic signatures of local adaptation to the degree of environmental predictability in rotifers.</title>
        <authorList>
            <person name="Franch-Gras L."/>
            <person name="Hahn C."/>
            <person name="Garcia-Roger E.M."/>
            <person name="Carmona M.J."/>
            <person name="Serra M."/>
            <person name="Gomez A."/>
        </authorList>
    </citation>
    <scope>NUCLEOTIDE SEQUENCE [LARGE SCALE GENOMIC DNA]</scope>
    <source>
        <strain evidence="1">HYR1</strain>
    </source>
</reference>
<evidence type="ECO:0000313" key="2">
    <source>
        <dbReference type="Proteomes" id="UP000276133"/>
    </source>
</evidence>
<keyword evidence="2" id="KW-1185">Reference proteome</keyword>
<dbReference type="Proteomes" id="UP000276133">
    <property type="component" value="Unassembled WGS sequence"/>
</dbReference>
<evidence type="ECO:0000313" key="1">
    <source>
        <dbReference type="EMBL" id="RNA44098.1"/>
    </source>
</evidence>
<organism evidence="1 2">
    <name type="scientific">Brachionus plicatilis</name>
    <name type="common">Marine rotifer</name>
    <name type="synonym">Brachionus muelleri</name>
    <dbReference type="NCBI Taxonomy" id="10195"/>
    <lineage>
        <taxon>Eukaryota</taxon>
        <taxon>Metazoa</taxon>
        <taxon>Spiralia</taxon>
        <taxon>Gnathifera</taxon>
        <taxon>Rotifera</taxon>
        <taxon>Eurotatoria</taxon>
        <taxon>Monogononta</taxon>
        <taxon>Pseudotrocha</taxon>
        <taxon>Ploima</taxon>
        <taxon>Brachionidae</taxon>
        <taxon>Brachionus</taxon>
    </lineage>
</organism>
<name>A0A3M7T8C0_BRAPC</name>